<evidence type="ECO:0000313" key="8">
    <source>
        <dbReference type="Proteomes" id="UP000663855"/>
    </source>
</evidence>
<evidence type="ECO:0000259" key="1">
    <source>
        <dbReference type="Pfam" id="PF13649"/>
    </source>
</evidence>
<evidence type="ECO:0000313" key="5">
    <source>
        <dbReference type="EMBL" id="CAF3858896.1"/>
    </source>
</evidence>
<evidence type="ECO:0000313" key="3">
    <source>
        <dbReference type="EMBL" id="CAF1444942.1"/>
    </source>
</evidence>
<dbReference type="Proteomes" id="UP000663824">
    <property type="component" value="Unassembled WGS sequence"/>
</dbReference>
<dbReference type="Proteomes" id="UP000663834">
    <property type="component" value="Unassembled WGS sequence"/>
</dbReference>
<evidence type="ECO:0000313" key="7">
    <source>
        <dbReference type="EMBL" id="CAF3879195.1"/>
    </source>
</evidence>
<dbReference type="EMBL" id="CAJOBJ010001440">
    <property type="protein sequence ID" value="CAF3879195.1"/>
    <property type="molecule type" value="Genomic_DNA"/>
</dbReference>
<evidence type="ECO:0000313" key="4">
    <source>
        <dbReference type="EMBL" id="CAF2155372.1"/>
    </source>
</evidence>
<dbReference type="Proteomes" id="UP000681967">
    <property type="component" value="Unassembled WGS sequence"/>
</dbReference>
<name>A0A815P6V7_9BILA</name>
<comment type="caution">
    <text evidence="3">The sequence shown here is derived from an EMBL/GenBank/DDBJ whole genome shotgun (WGS) entry which is preliminary data.</text>
</comment>
<organism evidence="3 8">
    <name type="scientific">Rotaria magnacalcarata</name>
    <dbReference type="NCBI Taxonomy" id="392030"/>
    <lineage>
        <taxon>Eukaryota</taxon>
        <taxon>Metazoa</taxon>
        <taxon>Spiralia</taxon>
        <taxon>Gnathifera</taxon>
        <taxon>Rotifera</taxon>
        <taxon>Eurotatoria</taxon>
        <taxon>Bdelloidea</taxon>
        <taxon>Philodinida</taxon>
        <taxon>Philodinidae</taxon>
        <taxon>Rotaria</taxon>
    </lineage>
</organism>
<gene>
    <name evidence="6" type="ORF">BYL167_LOCUS7245</name>
    <name evidence="3" type="ORF">CJN711_LOCUS24254</name>
    <name evidence="7" type="ORF">GIL414_LOCUS5453</name>
    <name evidence="2" type="ORF">KQP761_LOCUS6052</name>
    <name evidence="4" type="ORF">MBJ925_LOCUS32075</name>
    <name evidence="5" type="ORF">SMN809_LOCUS4433</name>
</gene>
<dbReference type="Pfam" id="PF13649">
    <property type="entry name" value="Methyltransf_25"/>
    <property type="match status" value="1"/>
</dbReference>
<sequence length="406" mass="46973">MTDNDFLGIYKKPNNKHLIVLYYEARQSLNIDDIDSAKRILQQAIEYGLNHSLVSDVRILKCIEHEIEFYTENQLSNKSASVEINNLNIADIFERQVQLWCEKWSQLPQSVFYLRMNLSDGQQYPMLLVGRKHLSKLFLTMKIPELHCSQVQASMLLGILHHTHASESTVRIYYYPLEFDEKRYLFNLIAKNPLDHKTELIYPFCLLHPSTHRELRSESDGWLLTDSMVNELGQGETHIRQYTIHMLKDKYKQEDSCTLYDSACSTGQFLAELKYHFPLIHTIGQDLSESMIQFVLECGTVDEALHADAKLWPLGDRQVDVAFIRFLNSEIVATEDALTLFQKIATRVKSDGLIIIFGHTPVLLSSCDFIRQGCLELKQCIGVMDDTDITLFQYYVLKVKKSTHSH</sequence>
<dbReference type="InterPro" id="IPR029063">
    <property type="entry name" value="SAM-dependent_MTases_sf"/>
</dbReference>
<dbReference type="EMBL" id="CAJNOV010011345">
    <property type="protein sequence ID" value="CAF1444942.1"/>
    <property type="molecule type" value="Genomic_DNA"/>
</dbReference>
<proteinExistence type="predicted"/>
<dbReference type="EMBL" id="CAJNOW010001732">
    <property type="protein sequence ID" value="CAF1327234.1"/>
    <property type="molecule type" value="Genomic_DNA"/>
</dbReference>
<dbReference type="OrthoDB" id="6129006at2759"/>
<dbReference type="InterPro" id="IPR041698">
    <property type="entry name" value="Methyltransf_25"/>
</dbReference>
<dbReference type="Proteomes" id="UP000681720">
    <property type="component" value="Unassembled WGS sequence"/>
</dbReference>
<dbReference type="Proteomes" id="UP000676336">
    <property type="component" value="Unassembled WGS sequence"/>
</dbReference>
<dbReference type="EMBL" id="CAJNRE010017469">
    <property type="protein sequence ID" value="CAF2155372.1"/>
    <property type="molecule type" value="Genomic_DNA"/>
</dbReference>
<dbReference type="EMBL" id="CAJOBI010001023">
    <property type="protein sequence ID" value="CAF3858896.1"/>
    <property type="molecule type" value="Genomic_DNA"/>
</dbReference>
<dbReference type="EMBL" id="CAJOBH010001857">
    <property type="protein sequence ID" value="CAF3877099.1"/>
    <property type="molecule type" value="Genomic_DNA"/>
</dbReference>
<evidence type="ECO:0000313" key="6">
    <source>
        <dbReference type="EMBL" id="CAF3877099.1"/>
    </source>
</evidence>
<reference evidence="3" key="1">
    <citation type="submission" date="2021-02" db="EMBL/GenBank/DDBJ databases">
        <authorList>
            <person name="Nowell W R."/>
        </authorList>
    </citation>
    <scope>NUCLEOTIDE SEQUENCE</scope>
</reference>
<dbReference type="SUPFAM" id="SSF53335">
    <property type="entry name" value="S-adenosyl-L-methionine-dependent methyltransferases"/>
    <property type="match status" value="1"/>
</dbReference>
<evidence type="ECO:0000313" key="2">
    <source>
        <dbReference type="EMBL" id="CAF1327234.1"/>
    </source>
</evidence>
<dbReference type="AlphaFoldDB" id="A0A815P6V7"/>
<accession>A0A815P6V7</accession>
<dbReference type="Proteomes" id="UP000663855">
    <property type="component" value="Unassembled WGS sequence"/>
</dbReference>
<protein>
    <recommendedName>
        <fullName evidence="1">Methyltransferase domain-containing protein</fullName>
    </recommendedName>
</protein>
<dbReference type="Gene3D" id="3.40.50.150">
    <property type="entry name" value="Vaccinia Virus protein VP39"/>
    <property type="match status" value="1"/>
</dbReference>
<feature type="domain" description="Methyltransferase" evidence="1">
    <location>
        <begin position="261"/>
        <end position="352"/>
    </location>
</feature>